<sequence length="88" mass="9426">METTFGPMTTMAWCSFPRTSSGIVGKLSLPTNDGDLDLNDVEDTASHSHHSQNSGPCWQIEPTPPMHTSTSVAVAGSRDWVNIASLPI</sequence>
<dbReference type="EMBL" id="KL142376">
    <property type="protein sequence ID" value="KDR77714.1"/>
    <property type="molecule type" value="Genomic_DNA"/>
</dbReference>
<accession>A0A067TCS8</accession>
<dbReference type="HOGENOM" id="CLU_170497_0_0_1"/>
<reference evidence="3" key="1">
    <citation type="journal article" date="2014" name="Proc. Natl. Acad. Sci. U.S.A.">
        <title>Extensive sampling of basidiomycete genomes demonstrates inadequacy of the white-rot/brown-rot paradigm for wood decay fungi.</title>
        <authorList>
            <person name="Riley R."/>
            <person name="Salamov A.A."/>
            <person name="Brown D.W."/>
            <person name="Nagy L.G."/>
            <person name="Floudas D."/>
            <person name="Held B.W."/>
            <person name="Levasseur A."/>
            <person name="Lombard V."/>
            <person name="Morin E."/>
            <person name="Otillar R."/>
            <person name="Lindquist E.A."/>
            <person name="Sun H."/>
            <person name="LaButti K.M."/>
            <person name="Schmutz J."/>
            <person name="Jabbour D."/>
            <person name="Luo H."/>
            <person name="Baker S.E."/>
            <person name="Pisabarro A.G."/>
            <person name="Walton J.D."/>
            <person name="Blanchette R.A."/>
            <person name="Henrissat B."/>
            <person name="Martin F."/>
            <person name="Cullen D."/>
            <person name="Hibbett D.S."/>
            <person name="Grigoriev I.V."/>
        </authorList>
    </citation>
    <scope>NUCLEOTIDE SEQUENCE [LARGE SCALE GENOMIC DNA]</scope>
    <source>
        <strain evidence="3">CBS 339.88</strain>
    </source>
</reference>
<organism evidence="2 3">
    <name type="scientific">Galerina marginata (strain CBS 339.88)</name>
    <dbReference type="NCBI Taxonomy" id="685588"/>
    <lineage>
        <taxon>Eukaryota</taxon>
        <taxon>Fungi</taxon>
        <taxon>Dikarya</taxon>
        <taxon>Basidiomycota</taxon>
        <taxon>Agaricomycotina</taxon>
        <taxon>Agaricomycetes</taxon>
        <taxon>Agaricomycetidae</taxon>
        <taxon>Agaricales</taxon>
        <taxon>Agaricineae</taxon>
        <taxon>Strophariaceae</taxon>
        <taxon>Galerina</taxon>
    </lineage>
</organism>
<evidence type="ECO:0000313" key="3">
    <source>
        <dbReference type="Proteomes" id="UP000027222"/>
    </source>
</evidence>
<gene>
    <name evidence="2" type="ORF">GALMADRAFT_267058</name>
</gene>
<dbReference type="Proteomes" id="UP000027222">
    <property type="component" value="Unassembled WGS sequence"/>
</dbReference>
<proteinExistence type="predicted"/>
<evidence type="ECO:0000256" key="1">
    <source>
        <dbReference type="SAM" id="MobiDB-lite"/>
    </source>
</evidence>
<evidence type="ECO:0000313" key="2">
    <source>
        <dbReference type="EMBL" id="KDR77714.1"/>
    </source>
</evidence>
<dbReference type="AlphaFoldDB" id="A0A067TCS8"/>
<protein>
    <submittedName>
        <fullName evidence="2">Uncharacterized protein</fullName>
    </submittedName>
</protein>
<keyword evidence="3" id="KW-1185">Reference proteome</keyword>
<feature type="region of interest" description="Disordered" evidence="1">
    <location>
        <begin position="40"/>
        <end position="60"/>
    </location>
</feature>
<name>A0A067TCS8_GALM3</name>